<comment type="caution">
    <text evidence="2">The sequence shown here is derived from an EMBL/GenBank/DDBJ whole genome shotgun (WGS) entry which is preliminary data.</text>
</comment>
<organism evidence="2 3">
    <name type="scientific">Diaporthe australafricana</name>
    <dbReference type="NCBI Taxonomy" id="127596"/>
    <lineage>
        <taxon>Eukaryota</taxon>
        <taxon>Fungi</taxon>
        <taxon>Dikarya</taxon>
        <taxon>Ascomycota</taxon>
        <taxon>Pezizomycotina</taxon>
        <taxon>Sordariomycetes</taxon>
        <taxon>Sordariomycetidae</taxon>
        <taxon>Diaporthales</taxon>
        <taxon>Diaporthaceae</taxon>
        <taxon>Diaporthe</taxon>
    </lineage>
</organism>
<feature type="region of interest" description="Disordered" evidence="1">
    <location>
        <begin position="276"/>
        <end position="354"/>
    </location>
</feature>
<feature type="compositionally biased region" description="Low complexity" evidence="1">
    <location>
        <begin position="289"/>
        <end position="299"/>
    </location>
</feature>
<feature type="compositionally biased region" description="Basic residues" evidence="1">
    <location>
        <begin position="300"/>
        <end position="315"/>
    </location>
</feature>
<gene>
    <name evidence="2" type="ORF">Daus18300_014430</name>
</gene>
<feature type="compositionally biased region" description="Basic and acidic residues" evidence="1">
    <location>
        <begin position="1"/>
        <end position="20"/>
    </location>
</feature>
<name>A0ABR3VV74_9PEZI</name>
<feature type="compositionally biased region" description="Polar residues" evidence="1">
    <location>
        <begin position="139"/>
        <end position="155"/>
    </location>
</feature>
<evidence type="ECO:0008006" key="4">
    <source>
        <dbReference type="Google" id="ProtNLM"/>
    </source>
</evidence>
<reference evidence="2 3" key="1">
    <citation type="journal article" date="2024" name="IMA Fungus">
        <title>IMA Genome - F19 : A genome assembly and annotation guide to empower mycologists, including annotated draft genome sequences of Ceratocystis pirilliformis, Diaporthe australafricana, Fusarium ophioides, Paecilomyces lecythidis, and Sporothrix stenoceras.</title>
        <authorList>
            <person name="Aylward J."/>
            <person name="Wilson A.M."/>
            <person name="Visagie C.M."/>
            <person name="Spraker J."/>
            <person name="Barnes I."/>
            <person name="Buitendag C."/>
            <person name="Ceriani C."/>
            <person name="Del Mar Angel L."/>
            <person name="du Plessis D."/>
            <person name="Fuchs T."/>
            <person name="Gasser K."/>
            <person name="Kramer D."/>
            <person name="Li W."/>
            <person name="Munsamy K."/>
            <person name="Piso A."/>
            <person name="Price J.L."/>
            <person name="Sonnekus B."/>
            <person name="Thomas C."/>
            <person name="van der Nest A."/>
            <person name="van Dijk A."/>
            <person name="van Heerden A."/>
            <person name="van Vuuren N."/>
            <person name="Yilmaz N."/>
            <person name="Duong T.A."/>
            <person name="van der Merwe N.A."/>
            <person name="Wingfield M.J."/>
            <person name="Wingfield B.D."/>
        </authorList>
    </citation>
    <scope>NUCLEOTIDE SEQUENCE [LARGE SCALE GENOMIC DNA]</scope>
    <source>
        <strain evidence="2 3">CMW 18300</strain>
    </source>
</reference>
<evidence type="ECO:0000313" key="3">
    <source>
        <dbReference type="Proteomes" id="UP001583177"/>
    </source>
</evidence>
<dbReference type="Proteomes" id="UP001583177">
    <property type="component" value="Unassembled WGS sequence"/>
</dbReference>
<feature type="compositionally biased region" description="Low complexity" evidence="1">
    <location>
        <begin position="114"/>
        <end position="128"/>
    </location>
</feature>
<proteinExistence type="predicted"/>
<feature type="region of interest" description="Disordered" evidence="1">
    <location>
        <begin position="1"/>
        <end position="78"/>
    </location>
</feature>
<keyword evidence="3" id="KW-1185">Reference proteome</keyword>
<evidence type="ECO:0000256" key="1">
    <source>
        <dbReference type="SAM" id="MobiDB-lite"/>
    </source>
</evidence>
<feature type="compositionally biased region" description="Basic residues" evidence="1">
    <location>
        <begin position="345"/>
        <end position="354"/>
    </location>
</feature>
<protein>
    <recommendedName>
        <fullName evidence="4">C2H2-type domain-containing protein</fullName>
    </recommendedName>
</protein>
<feature type="region of interest" description="Disordered" evidence="1">
    <location>
        <begin position="114"/>
        <end position="155"/>
    </location>
</feature>
<accession>A0ABR3VV74</accession>
<evidence type="ECO:0000313" key="2">
    <source>
        <dbReference type="EMBL" id="KAL1845856.1"/>
    </source>
</evidence>
<dbReference type="EMBL" id="JAWRVE010000291">
    <property type="protein sequence ID" value="KAL1845856.1"/>
    <property type="molecule type" value="Genomic_DNA"/>
</dbReference>
<sequence length="354" mass="39232">MQRDRSSHNGRDRDRDRDYAESLASLSLSDYHETYPSNQPYPSEYDHTVSDTYGGQYWAPQTGYPPAQSPPASGGGASYGGTYQTNAYAYPSASASASSDYVTDYPRYEYDAASIASSSTPSHSGRSSGMWSGAPSVGTAASSAPSTRSNVTDVNNTIHRQAPPNERYELPCEFSNLTGCSSVFHGDEEHDWIEHHIEEHLRRKLPSKLRCWFCGDFEFDAKERFNGDVRSNFTARMQHIRGHIVDDGYRFEQMQKDGHLVKHLLNQGLIDRSTYDSIVNPGTVPGIPGSHSSHSSHGSHGSHGRHRSHRSHRSHLPQVEEDVVAASSSSSGRRHRDHEPSSRSHGSRSRRSGP</sequence>